<evidence type="ECO:0000313" key="3">
    <source>
        <dbReference type="Proteomes" id="UP001159427"/>
    </source>
</evidence>
<dbReference type="CDD" id="cd00229">
    <property type="entry name" value="SGNH_hydrolase"/>
    <property type="match status" value="1"/>
</dbReference>
<evidence type="ECO:0000313" key="2">
    <source>
        <dbReference type="EMBL" id="CAH3014567.1"/>
    </source>
</evidence>
<comment type="caution">
    <text evidence="2">The sequence shown here is derived from an EMBL/GenBank/DDBJ whole genome shotgun (WGS) entry which is preliminary data.</text>
</comment>
<evidence type="ECO:0000259" key="1">
    <source>
        <dbReference type="Pfam" id="PF13472"/>
    </source>
</evidence>
<dbReference type="Proteomes" id="UP001159427">
    <property type="component" value="Unassembled WGS sequence"/>
</dbReference>
<protein>
    <recommendedName>
        <fullName evidence="1">SGNH hydrolase-type esterase domain-containing protein</fullName>
    </recommendedName>
</protein>
<sequence>MEQNCKVLIMGHSFVKRFHYFLKQRRDKRTLANLNLLSIEICFSGIGGRTVAKLRSCVRAFQPHVVILEIGSNDLCEAGQRPETIGSNIEDFVRMLHGQFNVKFVVVCQILNRATAPSQHPDYNLGVQVLNNYLKVVLEPLSYAEFWNHKGLRRPSIPMLLRDGVHLNDRGNYALYCSYRGAILFALKKLFSLAQRT</sequence>
<dbReference type="Pfam" id="PF13472">
    <property type="entry name" value="Lipase_GDSL_2"/>
    <property type="match status" value="1"/>
</dbReference>
<feature type="domain" description="SGNH hydrolase-type esterase" evidence="1">
    <location>
        <begin position="39"/>
        <end position="172"/>
    </location>
</feature>
<dbReference type="InterPro" id="IPR013830">
    <property type="entry name" value="SGNH_hydro"/>
</dbReference>
<reference evidence="2 3" key="1">
    <citation type="submission" date="2022-05" db="EMBL/GenBank/DDBJ databases">
        <authorList>
            <consortium name="Genoscope - CEA"/>
            <person name="William W."/>
        </authorList>
    </citation>
    <scope>NUCLEOTIDE SEQUENCE [LARGE SCALE GENOMIC DNA]</scope>
</reference>
<keyword evidence="3" id="KW-1185">Reference proteome</keyword>
<dbReference type="Gene3D" id="3.40.50.1110">
    <property type="entry name" value="SGNH hydrolase"/>
    <property type="match status" value="1"/>
</dbReference>
<dbReference type="EMBL" id="CALNXI010000011">
    <property type="protein sequence ID" value="CAH3014567.1"/>
    <property type="molecule type" value="Genomic_DNA"/>
</dbReference>
<accession>A0ABN8LF86</accession>
<dbReference type="SUPFAM" id="SSF52266">
    <property type="entry name" value="SGNH hydrolase"/>
    <property type="match status" value="1"/>
</dbReference>
<organism evidence="2 3">
    <name type="scientific">Porites evermanni</name>
    <dbReference type="NCBI Taxonomy" id="104178"/>
    <lineage>
        <taxon>Eukaryota</taxon>
        <taxon>Metazoa</taxon>
        <taxon>Cnidaria</taxon>
        <taxon>Anthozoa</taxon>
        <taxon>Hexacorallia</taxon>
        <taxon>Scleractinia</taxon>
        <taxon>Fungiina</taxon>
        <taxon>Poritidae</taxon>
        <taxon>Porites</taxon>
    </lineage>
</organism>
<name>A0ABN8LF86_9CNID</name>
<dbReference type="InterPro" id="IPR036514">
    <property type="entry name" value="SGNH_hydro_sf"/>
</dbReference>
<gene>
    <name evidence="2" type="ORF">PEVE_00001774</name>
</gene>
<proteinExistence type="predicted"/>